<evidence type="ECO:0000313" key="1">
    <source>
        <dbReference type="EMBL" id="KAI8436726.1"/>
    </source>
</evidence>
<organism evidence="1 2">
    <name type="scientific">Choristoneura fumiferana</name>
    <name type="common">Spruce budworm moth</name>
    <name type="synonym">Archips fumiferana</name>
    <dbReference type="NCBI Taxonomy" id="7141"/>
    <lineage>
        <taxon>Eukaryota</taxon>
        <taxon>Metazoa</taxon>
        <taxon>Ecdysozoa</taxon>
        <taxon>Arthropoda</taxon>
        <taxon>Hexapoda</taxon>
        <taxon>Insecta</taxon>
        <taxon>Pterygota</taxon>
        <taxon>Neoptera</taxon>
        <taxon>Endopterygota</taxon>
        <taxon>Lepidoptera</taxon>
        <taxon>Glossata</taxon>
        <taxon>Ditrysia</taxon>
        <taxon>Tortricoidea</taxon>
        <taxon>Tortricidae</taxon>
        <taxon>Tortricinae</taxon>
        <taxon>Choristoneura</taxon>
    </lineage>
</organism>
<keyword evidence="2" id="KW-1185">Reference proteome</keyword>
<comment type="caution">
    <text evidence="1">The sequence shown here is derived from an EMBL/GenBank/DDBJ whole genome shotgun (WGS) entry which is preliminary data.</text>
</comment>
<sequence length="867" mass="100925">MLVIYKEHYENVTISNNSVSVWWCKEHCCLQTCRVNAKEIELSRERSLFGNVFRDAFTLVNMPPRKKIPLSKEEKARKKSEQAKKRLEKIKNDPILLAKYKEKERLKYLKKKEKGQRKCVKDMTPREHRKMKKNWSTYSAAYRQNKKIGKHADKYMDENTPPSSDGENDPQVQEEISPERQSDGIADRRQAEAKRRSILQRKIRNKQLQKKNHVITELKKKLANQRQKYKRLKRTIKKSKKALTPRSKIEKMANDPNKKAELVKKALFGEIIQTQILEKSAETRTHKEKNHLKTTLSGPVAKKYKIWRLGGKAVTYKKMGFNRKKSTKKDNKKGVIAIIHKFYEDDSNSRCAAGKKECITRNNIKKQKRYMLDSLKNLHQKFLSTNSMTIGYSLFCRLRPFWVVKPKLTDRDTCACVTHENFNLKLVALKNANILNFATHQTALQTLCCDRNSEKCLSRTCNGCSMKSLPYNEFDNSDEIVVQQWRNSKELIMDFKTKKERYITKYKKEIQKMKPYDLIGQLEQSDLLKLFQHEVNIVHQYNTIKSLKESLTEKDAIIHMDFSENYATKCNQEIQSYHFGGSRMQISLHTVVVYTKDKTTSHWCRIHDFYPLALKYSWNFHEAGHGKGAPDGVGATCKRSADQVIAQKGDIINLLDFVGVLREKCPGIKISVIEDADIERVSKMIKENENKQKPFKGTLLVHQVRGNIFIPNKLDMKALSCFCDDDGCDHFKLGTLNYQKDTNRLQVSAVFTDSEDDMPLASVSREWHEIAKTTYDSGDYVLVKFVVRKKEYRYAAICSKYDDEDGELTVAFLQVCNQNGTEFKLNDRDIADVAYEDVIEKLPVPKLVIRKNTTFYKFNKSIDVYEK</sequence>
<proteinExistence type="predicted"/>
<name>A0ACC0KKW5_CHOFU</name>
<evidence type="ECO:0000313" key="2">
    <source>
        <dbReference type="Proteomes" id="UP001064048"/>
    </source>
</evidence>
<gene>
    <name evidence="1" type="ORF">MSG28_010209</name>
</gene>
<accession>A0ACC0KKW5</accession>
<reference evidence="1 2" key="1">
    <citation type="journal article" date="2022" name="Genome Biol. Evol.">
        <title>The Spruce Budworm Genome: Reconstructing the Evolutionary History of Antifreeze Proteins.</title>
        <authorList>
            <person name="Beliveau C."/>
            <person name="Gagne P."/>
            <person name="Picq S."/>
            <person name="Vernygora O."/>
            <person name="Keeling C.I."/>
            <person name="Pinkney K."/>
            <person name="Doucet D."/>
            <person name="Wen F."/>
            <person name="Johnston J.S."/>
            <person name="Maaroufi H."/>
            <person name="Boyle B."/>
            <person name="Laroche J."/>
            <person name="Dewar K."/>
            <person name="Juretic N."/>
            <person name="Blackburn G."/>
            <person name="Nisole A."/>
            <person name="Brunet B."/>
            <person name="Brandao M."/>
            <person name="Lumley L."/>
            <person name="Duan J."/>
            <person name="Quan G."/>
            <person name="Lucarotti C.J."/>
            <person name="Roe A.D."/>
            <person name="Sperling F.A.H."/>
            <person name="Levesque R.C."/>
            <person name="Cusson M."/>
        </authorList>
    </citation>
    <scope>NUCLEOTIDE SEQUENCE [LARGE SCALE GENOMIC DNA]</scope>
    <source>
        <strain evidence="1">Glfc:IPQL:Cfum</strain>
    </source>
</reference>
<dbReference type="EMBL" id="CM046117">
    <property type="protein sequence ID" value="KAI8436726.1"/>
    <property type="molecule type" value="Genomic_DNA"/>
</dbReference>
<dbReference type="Proteomes" id="UP001064048">
    <property type="component" value="Chromosome 17"/>
</dbReference>
<protein>
    <submittedName>
        <fullName evidence="1">Uncharacterized protein</fullName>
    </submittedName>
</protein>